<sequence>MRILTVATLLGASLAQDELPVTTSDVFAQSGEVSDSSVNIMARCNSESPSTMNLKLDGSTVDSATVGEDTDFTHTFVVENLASNTMYKYQVECAGDSATMTGVEASFKTAPGPDDATAVSFVWCADLAGQGYGRNPDFEIMHTDGTAMKGGYVVFETMAKLSPDFALFQGDMIYADNSIAPFKNVTNGRGGELLGTWVNNPSKDFIAVTLDEFRDNWKYNFGDEKMQKFLSETPVFVQWDDHEVTNNWWPTEVLGEPLYEEGTNADDLYAASLQALYEFNPLEADTILYRSQRFGKHLEIFFPDYRSYRDPNPENDEPDLADMMGEEQLEWLKQGLKDSTATWKIISSHDPLGVVTGGAGDRDSFGQESPDILGRELELKDLFSYIHENDIMGVVSLTSDVHFTAHVNMDPARAEGGFLEFKPLDEFVIGPIHAGSFGPNFMDTSFGAQYEFELGPLTQGYERWANLSPEFHELQSFGHASVTEEGVLNIKLVGIDGTVRFEKTLVPASMELPVTTSDVELPVTTSDVFAQSGEVSDSSINIMARCNSELPSTMNLKLDGSTVDFATVGEDTDFTHTFVVENLASNTMYKYQVECAGDSATMTGVEASFKTAPGPDDATAVSFVWCADLAGQGYGRNPDFEIMHTDGTAMKGGYVVFETMAKLSPDFALFQGDMIYADNSIAPFKNVTNGRGGELLGTWVNNPSKGK</sequence>
<protein>
    <recommendedName>
        <fullName evidence="2">PhoD-like phosphatase metallophosphatase domain-containing protein</fullName>
    </recommendedName>
</protein>
<comment type="caution">
    <text evidence="3">The sequence shown here is derived from an EMBL/GenBank/DDBJ whole genome shotgun (WGS) entry which is preliminary data.</text>
</comment>
<dbReference type="Pfam" id="PF09423">
    <property type="entry name" value="PhoD"/>
    <property type="match status" value="1"/>
</dbReference>
<accession>K0TJ85</accession>
<dbReference type="OMA" id="FQGDMIY"/>
<dbReference type="EMBL" id="AGNL01004060">
    <property type="protein sequence ID" value="EJK73971.1"/>
    <property type="molecule type" value="Genomic_DNA"/>
</dbReference>
<dbReference type="Gene3D" id="3.60.21.70">
    <property type="entry name" value="PhoD-like phosphatase"/>
    <property type="match status" value="1"/>
</dbReference>
<proteinExistence type="predicted"/>
<keyword evidence="4" id="KW-1185">Reference proteome</keyword>
<dbReference type="OrthoDB" id="39107at2759"/>
<keyword evidence="1" id="KW-0732">Signal</keyword>
<dbReference type="InterPro" id="IPR029052">
    <property type="entry name" value="Metallo-depent_PP-like"/>
</dbReference>
<evidence type="ECO:0000256" key="1">
    <source>
        <dbReference type="SAM" id="SignalP"/>
    </source>
</evidence>
<evidence type="ECO:0000259" key="2">
    <source>
        <dbReference type="Pfam" id="PF09423"/>
    </source>
</evidence>
<dbReference type="AlphaFoldDB" id="K0TJ85"/>
<dbReference type="eggNOG" id="ENOG502TBTE">
    <property type="taxonomic scope" value="Eukaryota"/>
</dbReference>
<dbReference type="InterPro" id="IPR018946">
    <property type="entry name" value="PhoD-like_MPP"/>
</dbReference>
<dbReference type="InterPro" id="IPR052900">
    <property type="entry name" value="Phospholipid_Metab_Enz"/>
</dbReference>
<dbReference type="SUPFAM" id="SSF56300">
    <property type="entry name" value="Metallo-dependent phosphatases"/>
    <property type="match status" value="1"/>
</dbReference>
<feature type="domain" description="PhoD-like phosphatase metallophosphatase" evidence="2">
    <location>
        <begin position="149"/>
        <end position="444"/>
    </location>
</feature>
<evidence type="ECO:0000313" key="4">
    <source>
        <dbReference type="Proteomes" id="UP000266841"/>
    </source>
</evidence>
<dbReference type="PANTHER" id="PTHR43606">
    <property type="entry name" value="PHOSPHATASE, PUTATIVE (AFU_ORTHOLOGUE AFUA_6G08710)-RELATED"/>
    <property type="match status" value="1"/>
</dbReference>
<name>K0TJ85_THAOC</name>
<dbReference type="Proteomes" id="UP000266841">
    <property type="component" value="Unassembled WGS sequence"/>
</dbReference>
<gene>
    <name evidence="3" type="ORF">THAOC_04383</name>
</gene>
<feature type="chain" id="PRO_5013379746" description="PhoD-like phosphatase metallophosphatase domain-containing protein" evidence="1">
    <location>
        <begin position="16"/>
        <end position="707"/>
    </location>
</feature>
<organism evidence="3 4">
    <name type="scientific">Thalassiosira oceanica</name>
    <name type="common">Marine diatom</name>
    <dbReference type="NCBI Taxonomy" id="159749"/>
    <lineage>
        <taxon>Eukaryota</taxon>
        <taxon>Sar</taxon>
        <taxon>Stramenopiles</taxon>
        <taxon>Ochrophyta</taxon>
        <taxon>Bacillariophyta</taxon>
        <taxon>Coscinodiscophyceae</taxon>
        <taxon>Thalassiosirophycidae</taxon>
        <taxon>Thalassiosirales</taxon>
        <taxon>Thalassiosiraceae</taxon>
        <taxon>Thalassiosira</taxon>
    </lineage>
</organism>
<dbReference type="InterPro" id="IPR038607">
    <property type="entry name" value="PhoD-like_sf"/>
</dbReference>
<feature type="signal peptide" evidence="1">
    <location>
        <begin position="1"/>
        <end position="15"/>
    </location>
</feature>
<reference evidence="3 4" key="1">
    <citation type="journal article" date="2012" name="Genome Biol.">
        <title>Genome and low-iron response of an oceanic diatom adapted to chronic iron limitation.</title>
        <authorList>
            <person name="Lommer M."/>
            <person name="Specht M."/>
            <person name="Roy A.S."/>
            <person name="Kraemer L."/>
            <person name="Andreson R."/>
            <person name="Gutowska M.A."/>
            <person name="Wolf J."/>
            <person name="Bergner S.V."/>
            <person name="Schilhabel M.B."/>
            <person name="Klostermeier U.C."/>
            <person name="Beiko R.G."/>
            <person name="Rosenstiel P."/>
            <person name="Hippler M."/>
            <person name="Laroche J."/>
        </authorList>
    </citation>
    <scope>NUCLEOTIDE SEQUENCE [LARGE SCALE GENOMIC DNA]</scope>
    <source>
        <strain evidence="3 4">CCMP1005</strain>
    </source>
</reference>
<evidence type="ECO:0000313" key="3">
    <source>
        <dbReference type="EMBL" id="EJK73971.1"/>
    </source>
</evidence>
<dbReference type="PANTHER" id="PTHR43606:SF1">
    <property type="entry name" value="PHOD-LIKE PHOSPHATASE METALLOPHOSPHATASE DOMAIN-CONTAINING PROTEIN"/>
    <property type="match status" value="1"/>
</dbReference>